<evidence type="ECO:0000313" key="2">
    <source>
        <dbReference type="Proteomes" id="UP000027138"/>
    </source>
</evidence>
<dbReference type="EMBL" id="KK914536">
    <property type="protein sequence ID" value="KDP34285.1"/>
    <property type="molecule type" value="Genomic_DNA"/>
</dbReference>
<name>A0A067KPT2_JATCU</name>
<evidence type="ECO:0000313" key="1">
    <source>
        <dbReference type="EMBL" id="KDP34285.1"/>
    </source>
</evidence>
<proteinExistence type="predicted"/>
<organism evidence="1 2">
    <name type="scientific">Jatropha curcas</name>
    <name type="common">Barbados nut</name>
    <dbReference type="NCBI Taxonomy" id="180498"/>
    <lineage>
        <taxon>Eukaryota</taxon>
        <taxon>Viridiplantae</taxon>
        <taxon>Streptophyta</taxon>
        <taxon>Embryophyta</taxon>
        <taxon>Tracheophyta</taxon>
        <taxon>Spermatophyta</taxon>
        <taxon>Magnoliopsida</taxon>
        <taxon>eudicotyledons</taxon>
        <taxon>Gunneridae</taxon>
        <taxon>Pentapetalae</taxon>
        <taxon>rosids</taxon>
        <taxon>fabids</taxon>
        <taxon>Malpighiales</taxon>
        <taxon>Euphorbiaceae</taxon>
        <taxon>Crotonoideae</taxon>
        <taxon>Jatropheae</taxon>
        <taxon>Jatropha</taxon>
    </lineage>
</organism>
<keyword evidence="2" id="KW-1185">Reference proteome</keyword>
<accession>A0A067KPT2</accession>
<gene>
    <name evidence="1" type="ORF">JCGZ_12814</name>
</gene>
<protein>
    <submittedName>
        <fullName evidence="1">Uncharacterized protein</fullName>
    </submittedName>
</protein>
<dbReference type="AlphaFoldDB" id="A0A067KPT2"/>
<reference evidence="1 2" key="1">
    <citation type="journal article" date="2014" name="PLoS ONE">
        <title>Global Analysis of Gene Expression Profiles in Physic Nut (Jatropha curcas L.) Seedlings Exposed to Salt Stress.</title>
        <authorList>
            <person name="Zhang L."/>
            <person name="Zhang C."/>
            <person name="Wu P."/>
            <person name="Chen Y."/>
            <person name="Li M."/>
            <person name="Jiang H."/>
            <person name="Wu G."/>
        </authorList>
    </citation>
    <scope>NUCLEOTIDE SEQUENCE [LARGE SCALE GENOMIC DNA]</scope>
    <source>
        <strain evidence="2">cv. GZQX0401</strain>
        <tissue evidence="1">Young leaves</tissue>
    </source>
</reference>
<sequence>MSLLSDLINLNLSETTDKIIAEYICQRVLQLTSDGRNSDLFMEGHIFLVRK</sequence>
<dbReference type="Proteomes" id="UP000027138">
    <property type="component" value="Unassembled WGS sequence"/>
</dbReference>